<reference evidence="1" key="1">
    <citation type="submission" date="2021-11" db="EMBL/GenBank/DDBJ databases">
        <title>Description of a new species Pelosinus isolated from the bottom sediments of Lake Baikal.</title>
        <authorList>
            <person name="Zakharyuk A."/>
        </authorList>
    </citation>
    <scope>NUCLEOTIDE SEQUENCE</scope>
    <source>
        <strain evidence="1">Bkl1</strain>
    </source>
</reference>
<dbReference type="RefSeq" id="WP_229535354.1">
    <property type="nucleotide sequence ID" value="NZ_JAJHJB010000015.1"/>
</dbReference>
<name>A0ABS8HW30_9FIRM</name>
<accession>A0ABS8HW30</accession>
<organism evidence="1 2">
    <name type="scientific">Pelosinus baikalensis</name>
    <dbReference type="NCBI Taxonomy" id="2892015"/>
    <lineage>
        <taxon>Bacteria</taxon>
        <taxon>Bacillati</taxon>
        <taxon>Bacillota</taxon>
        <taxon>Negativicutes</taxon>
        <taxon>Selenomonadales</taxon>
        <taxon>Sporomusaceae</taxon>
        <taxon>Pelosinus</taxon>
    </lineage>
</organism>
<proteinExistence type="predicted"/>
<evidence type="ECO:0000313" key="1">
    <source>
        <dbReference type="EMBL" id="MCC5466179.1"/>
    </source>
</evidence>
<dbReference type="Proteomes" id="UP001165492">
    <property type="component" value="Unassembled WGS sequence"/>
</dbReference>
<keyword evidence="2" id="KW-1185">Reference proteome</keyword>
<sequence length="52" mass="6071">MVTNYLDNVSFELRKKQDFLWLKELGKIFCVFDQQDSGNISFGVQNGEKNIL</sequence>
<gene>
    <name evidence="1" type="ORF">LMF89_12525</name>
</gene>
<dbReference type="EMBL" id="JAJHJB010000015">
    <property type="protein sequence ID" value="MCC5466179.1"/>
    <property type="molecule type" value="Genomic_DNA"/>
</dbReference>
<evidence type="ECO:0000313" key="2">
    <source>
        <dbReference type="Proteomes" id="UP001165492"/>
    </source>
</evidence>
<protein>
    <submittedName>
        <fullName evidence="1">Uncharacterized protein</fullName>
    </submittedName>
</protein>
<comment type="caution">
    <text evidence="1">The sequence shown here is derived from an EMBL/GenBank/DDBJ whole genome shotgun (WGS) entry which is preliminary data.</text>
</comment>